<dbReference type="InterPro" id="IPR018159">
    <property type="entry name" value="Spectrin/alpha-actinin"/>
</dbReference>
<dbReference type="GO" id="GO:0005509">
    <property type="term" value="F:calcium ion binding"/>
    <property type="evidence" value="ECO:0007669"/>
    <property type="project" value="InterPro"/>
</dbReference>
<keyword evidence="1" id="KW-0479">Metal-binding</keyword>
<dbReference type="CDD" id="cd00051">
    <property type="entry name" value="EFh"/>
    <property type="match status" value="1"/>
</dbReference>
<evidence type="ECO:0000313" key="7">
    <source>
        <dbReference type="Proteomes" id="UP000002280"/>
    </source>
</evidence>
<dbReference type="GeneTree" id="ENSGT00940000166468"/>
<evidence type="ECO:0000256" key="1">
    <source>
        <dbReference type="ARBA" id="ARBA00022723"/>
    </source>
</evidence>
<dbReference type="Bgee" id="ENSMODG00000039140">
    <property type="expression patterns" value="Expressed in spermatocyte and 19 other cell types or tissues"/>
</dbReference>
<accession>A0A5F8H2F1</accession>
<evidence type="ECO:0000259" key="5">
    <source>
        <dbReference type="PROSITE" id="PS50222"/>
    </source>
</evidence>
<dbReference type="InterPro" id="IPR002048">
    <property type="entry name" value="EF_hand_dom"/>
</dbReference>
<dbReference type="AlphaFoldDB" id="A0A5F8H2F1"/>
<dbReference type="STRING" id="13616.ENSMODP00000053978"/>
<name>A0A5F8H2F1_MONDO</name>
<proteinExistence type="predicted"/>
<keyword evidence="7" id="KW-1185">Reference proteome</keyword>
<feature type="compositionally biased region" description="Polar residues" evidence="4">
    <location>
        <begin position="467"/>
        <end position="481"/>
    </location>
</feature>
<dbReference type="SMART" id="SM00150">
    <property type="entry name" value="SPEC"/>
    <property type="match status" value="4"/>
</dbReference>
<reference evidence="6" key="2">
    <citation type="submission" date="2025-08" db="UniProtKB">
        <authorList>
            <consortium name="Ensembl"/>
        </authorList>
    </citation>
    <scope>IDENTIFICATION</scope>
</reference>
<dbReference type="Proteomes" id="UP000002280">
    <property type="component" value="Chromosome 2"/>
</dbReference>
<protein>
    <recommendedName>
        <fullName evidence="5">EF-hand domain-containing protein</fullName>
    </recommendedName>
</protein>
<dbReference type="InParanoid" id="A0A5F8H2F1"/>
<dbReference type="Ensembl" id="ENSMODT00000085432.1">
    <property type="protein sequence ID" value="ENSMODP00000053978.1"/>
    <property type="gene ID" value="ENSMODG00000039140.1"/>
</dbReference>
<feature type="region of interest" description="Disordered" evidence="4">
    <location>
        <begin position="453"/>
        <end position="481"/>
    </location>
</feature>
<dbReference type="InterPro" id="IPR002017">
    <property type="entry name" value="Spectrin_repeat"/>
</dbReference>
<dbReference type="InterPro" id="IPR018247">
    <property type="entry name" value="EF_Hand_1_Ca_BS"/>
</dbReference>
<dbReference type="FunFam" id="1.20.58.60:FF:000016">
    <property type="entry name" value="Microtubule-actin cross-linking factor 1"/>
    <property type="match status" value="1"/>
</dbReference>
<dbReference type="PROSITE" id="PS00018">
    <property type="entry name" value="EF_HAND_1"/>
    <property type="match status" value="1"/>
</dbReference>
<feature type="compositionally biased region" description="Basic and acidic residues" evidence="4">
    <location>
        <begin position="453"/>
        <end position="462"/>
    </location>
</feature>
<dbReference type="Gene3D" id="1.20.58.60">
    <property type="match status" value="5"/>
</dbReference>
<keyword evidence="2" id="KW-0106">Calcium</keyword>
<evidence type="ECO:0000256" key="3">
    <source>
        <dbReference type="SAM" id="Coils"/>
    </source>
</evidence>
<dbReference type="SUPFAM" id="SSF46966">
    <property type="entry name" value="Spectrin repeat"/>
    <property type="match status" value="4"/>
</dbReference>
<evidence type="ECO:0000256" key="2">
    <source>
        <dbReference type="ARBA" id="ARBA00022837"/>
    </source>
</evidence>
<dbReference type="PROSITE" id="PS50222">
    <property type="entry name" value="EF_HAND_2"/>
    <property type="match status" value="1"/>
</dbReference>
<sequence>MILFSGKVFANEVNSHRDQVIELDKNGTHLKYFSQKQDVVIIKNLLISVQSRWEKVVQRLVERGRALDEARKRAKQFHEAWSKLMEWLEESEKALDSELEIANDPDKIKTQLTQHKEFQKALGAKHSVYDTTNRTGRSLKEKASLTDDNLKLDDMLSELRDKWDTICGKSVERQNKLEEALLFSGQFTDALQALIDWLYRVEPQLAEDQPVHGDMDLVMNLIDNHKVFQKELGKRTSSVQALKRSARELIEGSRDDSSWVKVQMQELSTRWETICALSVSKQTRLEEALHQAEEFHSVVHVLLEWLAEAEQTLRFHGLLPDDEEALRNLIDQHKEFMRKLEEKRAELNKATGMGETVLAICHPDSITTIKHWITIIRARFEEVLAWAKQHQQRLTSALAGLIAKQELLEALLAWLQWAETTLNEKDKEVLPQEIEEVKTLIAEHQTFMEEMTRKQPDVDKSKHNWKHSPTSSLYPSGSQTQIETKNPRVNLLVSKWQQVWLLALERRRKLNDALDRLEELKEFANFDFDIWRKKYMRWMNHKKSRVMDFFRRIDKDQDGKITRQEFIDGILSSKFPTSRLEMSAVADIFDRDGDGLLTKRNVFLFSNVKLHFRIT</sequence>
<reference evidence="6" key="3">
    <citation type="submission" date="2025-09" db="UniProtKB">
        <authorList>
            <consortium name="Ensembl"/>
        </authorList>
    </citation>
    <scope>IDENTIFICATION</scope>
</reference>
<dbReference type="PANTHER" id="PTHR23169:SF24">
    <property type="entry name" value="DYSTONIN"/>
    <property type="match status" value="1"/>
</dbReference>
<dbReference type="GO" id="GO:0045104">
    <property type="term" value="P:intermediate filament cytoskeleton organization"/>
    <property type="evidence" value="ECO:0007669"/>
    <property type="project" value="InterPro"/>
</dbReference>
<evidence type="ECO:0000256" key="4">
    <source>
        <dbReference type="SAM" id="MobiDB-lite"/>
    </source>
</evidence>
<dbReference type="SMART" id="SM00054">
    <property type="entry name" value="EFh"/>
    <property type="match status" value="2"/>
</dbReference>
<feature type="domain" description="EF-hand" evidence="5">
    <location>
        <begin position="541"/>
        <end position="576"/>
    </location>
</feature>
<evidence type="ECO:0000313" key="6">
    <source>
        <dbReference type="Ensembl" id="ENSMODP00000053978.1"/>
    </source>
</evidence>
<dbReference type="InterPro" id="IPR011992">
    <property type="entry name" value="EF-hand-dom_pair"/>
</dbReference>
<dbReference type="Pfam" id="PF00435">
    <property type="entry name" value="Spectrin"/>
    <property type="match status" value="3"/>
</dbReference>
<keyword evidence="3" id="KW-0175">Coiled coil</keyword>
<dbReference type="OMA" id="HEYQSEM"/>
<dbReference type="PANTHER" id="PTHR23169">
    <property type="entry name" value="ENVOPLAKIN"/>
    <property type="match status" value="1"/>
</dbReference>
<organism evidence="6 7">
    <name type="scientific">Monodelphis domestica</name>
    <name type="common">Gray short-tailed opossum</name>
    <dbReference type="NCBI Taxonomy" id="13616"/>
    <lineage>
        <taxon>Eukaryota</taxon>
        <taxon>Metazoa</taxon>
        <taxon>Chordata</taxon>
        <taxon>Craniata</taxon>
        <taxon>Vertebrata</taxon>
        <taxon>Euteleostomi</taxon>
        <taxon>Mammalia</taxon>
        <taxon>Metatheria</taxon>
        <taxon>Didelphimorphia</taxon>
        <taxon>Didelphidae</taxon>
        <taxon>Monodelphis</taxon>
    </lineage>
</organism>
<reference evidence="6 7" key="1">
    <citation type="journal article" date="2007" name="Nature">
        <title>Genome of the marsupial Monodelphis domestica reveals innovation in non-coding sequences.</title>
        <authorList>
            <person name="Mikkelsen T.S."/>
            <person name="Wakefield M.J."/>
            <person name="Aken B."/>
            <person name="Amemiya C.T."/>
            <person name="Chang J.L."/>
            <person name="Duke S."/>
            <person name="Garber M."/>
            <person name="Gentles A.J."/>
            <person name="Goodstadt L."/>
            <person name="Heger A."/>
            <person name="Jurka J."/>
            <person name="Kamal M."/>
            <person name="Mauceli E."/>
            <person name="Searle S.M."/>
            <person name="Sharpe T."/>
            <person name="Baker M.L."/>
            <person name="Batzer M.A."/>
            <person name="Benos P.V."/>
            <person name="Belov K."/>
            <person name="Clamp M."/>
            <person name="Cook A."/>
            <person name="Cuff J."/>
            <person name="Das R."/>
            <person name="Davidow L."/>
            <person name="Deakin J.E."/>
            <person name="Fazzari M.J."/>
            <person name="Glass J.L."/>
            <person name="Grabherr M."/>
            <person name="Greally J.M."/>
            <person name="Gu W."/>
            <person name="Hore T.A."/>
            <person name="Huttley G.A."/>
            <person name="Kleber M."/>
            <person name="Jirtle R.L."/>
            <person name="Koina E."/>
            <person name="Lee J.T."/>
            <person name="Mahony S."/>
            <person name="Marra M.A."/>
            <person name="Miller R.D."/>
            <person name="Nicholls R.D."/>
            <person name="Oda M."/>
            <person name="Papenfuss A.T."/>
            <person name="Parra Z.E."/>
            <person name="Pollock D.D."/>
            <person name="Ray D.A."/>
            <person name="Schein J.E."/>
            <person name="Speed T.P."/>
            <person name="Thompson K."/>
            <person name="VandeBerg J.L."/>
            <person name="Wade C.M."/>
            <person name="Walker J.A."/>
            <person name="Waters P.D."/>
            <person name="Webber C."/>
            <person name="Weidman J.R."/>
            <person name="Xie X."/>
            <person name="Zody M.C."/>
            <person name="Baldwin J."/>
            <person name="Abdouelleil A."/>
            <person name="Abdulkadir J."/>
            <person name="Abebe A."/>
            <person name="Abera B."/>
            <person name="Abreu J."/>
            <person name="Acer S.C."/>
            <person name="Aftuck L."/>
            <person name="Alexander A."/>
            <person name="An P."/>
            <person name="Anderson E."/>
            <person name="Anderson S."/>
            <person name="Arachi H."/>
            <person name="Azer M."/>
            <person name="Bachantsang P."/>
            <person name="Barry A."/>
            <person name="Bayul T."/>
            <person name="Berlin A."/>
            <person name="Bessette D."/>
            <person name="Bloom T."/>
            <person name="Bloom T."/>
            <person name="Boguslavskiy L."/>
            <person name="Bonnet C."/>
            <person name="Boukhgalter B."/>
            <person name="Bourzgui I."/>
            <person name="Brown A."/>
            <person name="Cahill P."/>
            <person name="Channer S."/>
            <person name="Cheshatsang Y."/>
            <person name="Chuda L."/>
            <person name="Citroen M."/>
            <person name="Collymore A."/>
            <person name="Cooke P."/>
            <person name="Costello M."/>
            <person name="D'Aco K."/>
            <person name="Daza R."/>
            <person name="De Haan G."/>
            <person name="DeGray S."/>
            <person name="DeMaso C."/>
            <person name="Dhargay N."/>
            <person name="Dooley K."/>
            <person name="Dooley E."/>
            <person name="Doricent M."/>
            <person name="Dorje P."/>
            <person name="Dorjee K."/>
            <person name="Dupes A."/>
            <person name="Elong R."/>
            <person name="Falk J."/>
            <person name="Farina A."/>
            <person name="Faro S."/>
            <person name="Ferguson D."/>
            <person name="Fisher S."/>
            <person name="Foley C.D."/>
            <person name="Franke A."/>
            <person name="Friedrich D."/>
            <person name="Gadbois L."/>
            <person name="Gearin G."/>
            <person name="Gearin C.R."/>
            <person name="Giannoukos G."/>
            <person name="Goode T."/>
            <person name="Graham J."/>
            <person name="Grandbois E."/>
            <person name="Grewal S."/>
            <person name="Gyaltsen K."/>
            <person name="Hafez N."/>
            <person name="Hagos B."/>
            <person name="Hall J."/>
            <person name="Henson C."/>
            <person name="Hollinger A."/>
            <person name="Honan T."/>
            <person name="Huard M.D."/>
            <person name="Hughes L."/>
            <person name="Hurhula B."/>
            <person name="Husby M.E."/>
            <person name="Kamat A."/>
            <person name="Kanga B."/>
            <person name="Kashin S."/>
            <person name="Khazanovich D."/>
            <person name="Kisner P."/>
            <person name="Lance K."/>
            <person name="Lara M."/>
            <person name="Lee W."/>
            <person name="Lennon N."/>
            <person name="Letendre F."/>
            <person name="LeVine R."/>
            <person name="Lipovsky A."/>
            <person name="Liu X."/>
            <person name="Liu J."/>
            <person name="Liu S."/>
            <person name="Lokyitsang T."/>
            <person name="Lokyitsang Y."/>
            <person name="Lubonja R."/>
            <person name="Lui A."/>
            <person name="MacDonald P."/>
            <person name="Magnisalis V."/>
            <person name="Maru K."/>
            <person name="Matthews C."/>
            <person name="McCusker W."/>
            <person name="McDonough S."/>
            <person name="Mehta T."/>
            <person name="Meldrim J."/>
            <person name="Meneus L."/>
            <person name="Mihai O."/>
            <person name="Mihalev A."/>
            <person name="Mihova T."/>
            <person name="Mittelman R."/>
            <person name="Mlenga V."/>
            <person name="Montmayeur A."/>
            <person name="Mulrain L."/>
            <person name="Navidi A."/>
            <person name="Naylor J."/>
            <person name="Negash T."/>
            <person name="Nguyen T."/>
            <person name="Nguyen N."/>
            <person name="Nicol R."/>
            <person name="Norbu C."/>
            <person name="Norbu N."/>
            <person name="Novod N."/>
            <person name="O'Neill B."/>
            <person name="Osman S."/>
            <person name="Markiewicz E."/>
            <person name="Oyono O.L."/>
            <person name="Patti C."/>
            <person name="Phunkhang P."/>
            <person name="Pierre F."/>
            <person name="Priest M."/>
            <person name="Raghuraman S."/>
            <person name="Rege F."/>
            <person name="Reyes R."/>
            <person name="Rise C."/>
            <person name="Rogov P."/>
            <person name="Ross K."/>
            <person name="Ryan E."/>
            <person name="Settipalli S."/>
            <person name="Shea T."/>
            <person name="Sherpa N."/>
            <person name="Shi L."/>
            <person name="Shih D."/>
            <person name="Sparrow T."/>
            <person name="Spaulding J."/>
            <person name="Stalker J."/>
            <person name="Stange-Thomann N."/>
            <person name="Stavropoulos S."/>
            <person name="Stone C."/>
            <person name="Strader C."/>
            <person name="Tesfaye S."/>
            <person name="Thomson T."/>
            <person name="Thoulutsang Y."/>
            <person name="Thoulutsang D."/>
            <person name="Topham K."/>
            <person name="Topping I."/>
            <person name="Tsamla T."/>
            <person name="Vassiliev H."/>
            <person name="Vo A."/>
            <person name="Wangchuk T."/>
            <person name="Wangdi T."/>
            <person name="Weiand M."/>
            <person name="Wilkinson J."/>
            <person name="Wilson A."/>
            <person name="Yadav S."/>
            <person name="Young G."/>
            <person name="Yu Q."/>
            <person name="Zembek L."/>
            <person name="Zhong D."/>
            <person name="Zimmer A."/>
            <person name="Zwirko Z."/>
            <person name="Jaffe D.B."/>
            <person name="Alvarez P."/>
            <person name="Brockman W."/>
            <person name="Butler J."/>
            <person name="Chin C."/>
            <person name="Gnerre S."/>
            <person name="MacCallum I."/>
            <person name="Graves J.A."/>
            <person name="Ponting C.P."/>
            <person name="Breen M."/>
            <person name="Samollow P.B."/>
            <person name="Lander E.S."/>
            <person name="Lindblad-Toh K."/>
        </authorList>
    </citation>
    <scope>NUCLEOTIDE SEQUENCE [LARGE SCALE GENOMIC DNA]</scope>
</reference>
<feature type="coiled-coil region" evidence="3">
    <location>
        <begin position="323"/>
        <end position="353"/>
    </location>
</feature>
<dbReference type="FunFam" id="1.20.58.60:FF:000001">
    <property type="entry name" value="Microtubule-actin cross-linking factor 1"/>
    <property type="match status" value="2"/>
</dbReference>
<dbReference type="CDD" id="cd00176">
    <property type="entry name" value="SPEC"/>
    <property type="match status" value="2"/>
</dbReference>
<dbReference type="SUPFAM" id="SSF47473">
    <property type="entry name" value="EF-hand"/>
    <property type="match status" value="1"/>
</dbReference>
<dbReference type="Pfam" id="PF13405">
    <property type="entry name" value="EF-hand_6"/>
    <property type="match status" value="1"/>
</dbReference>
<dbReference type="Gene3D" id="1.10.238.10">
    <property type="entry name" value="EF-hand"/>
    <property type="match status" value="1"/>
</dbReference>
<dbReference type="InterPro" id="IPR043197">
    <property type="entry name" value="Plakin"/>
</dbReference>